<keyword evidence="3" id="KW-1185">Reference proteome</keyword>
<comment type="caution">
    <text evidence="1">The sequence shown here is derived from an EMBL/GenBank/DDBJ whole genome shotgun (WGS) entry which is preliminary data.</text>
</comment>
<evidence type="ECO:0000313" key="3">
    <source>
        <dbReference type="Proteomes" id="UP001177670"/>
    </source>
</evidence>
<evidence type="ECO:0000313" key="2">
    <source>
        <dbReference type="EMBL" id="KAK1125151.1"/>
    </source>
</evidence>
<gene>
    <name evidence="1" type="ORF">K0M31_006489</name>
    <name evidence="2" type="ORF">K0M31_006491</name>
</gene>
<dbReference type="AlphaFoldDB" id="A0AA40FTS1"/>
<proteinExistence type="predicted"/>
<dbReference type="EMBL" id="JAHYIQ010000017">
    <property type="protein sequence ID" value="KAK1125151.1"/>
    <property type="molecule type" value="Genomic_DNA"/>
</dbReference>
<reference evidence="1" key="1">
    <citation type="submission" date="2021-10" db="EMBL/GenBank/DDBJ databases">
        <title>Melipona bicolor Genome sequencing and assembly.</title>
        <authorList>
            <person name="Araujo N.S."/>
            <person name="Arias M.C."/>
        </authorList>
    </citation>
    <scope>NUCLEOTIDE SEQUENCE</scope>
    <source>
        <strain evidence="1">USP_2M_L1-L4_2017</strain>
        <tissue evidence="1">Whole body</tissue>
    </source>
</reference>
<evidence type="ECO:0000313" key="1">
    <source>
        <dbReference type="EMBL" id="KAK1125149.1"/>
    </source>
</evidence>
<protein>
    <submittedName>
        <fullName evidence="1">Uncharacterized protein</fullName>
    </submittedName>
</protein>
<dbReference type="Proteomes" id="UP001177670">
    <property type="component" value="Unassembled WGS sequence"/>
</dbReference>
<name>A0AA40FTS1_9HYME</name>
<sequence length="117" mass="12712">MAPWSGGFSVWLGGNLRLKGRSDNFQPLSLGALNPTEFQGDLISCKISGNRGWKWPPKPLPASTQRGCRSMELRSLVKGEINNLLPGSQRETMSFAMESKAKRGLVGRILQPRSGGG</sequence>
<organism evidence="1 3">
    <name type="scientific">Melipona bicolor</name>
    <dbReference type="NCBI Taxonomy" id="60889"/>
    <lineage>
        <taxon>Eukaryota</taxon>
        <taxon>Metazoa</taxon>
        <taxon>Ecdysozoa</taxon>
        <taxon>Arthropoda</taxon>
        <taxon>Hexapoda</taxon>
        <taxon>Insecta</taxon>
        <taxon>Pterygota</taxon>
        <taxon>Neoptera</taxon>
        <taxon>Endopterygota</taxon>
        <taxon>Hymenoptera</taxon>
        <taxon>Apocrita</taxon>
        <taxon>Aculeata</taxon>
        <taxon>Apoidea</taxon>
        <taxon>Anthophila</taxon>
        <taxon>Apidae</taxon>
        <taxon>Melipona</taxon>
    </lineage>
</organism>
<accession>A0AA40FTS1</accession>
<dbReference type="EMBL" id="JAHYIQ010000017">
    <property type="protein sequence ID" value="KAK1125149.1"/>
    <property type="molecule type" value="Genomic_DNA"/>
</dbReference>